<name>A0ACA9PZ29_9GLOM</name>
<dbReference type="Proteomes" id="UP000789920">
    <property type="component" value="Unassembled WGS sequence"/>
</dbReference>
<dbReference type="EMBL" id="CAJVQC010025033">
    <property type="protein sequence ID" value="CAG8728609.1"/>
    <property type="molecule type" value="Genomic_DNA"/>
</dbReference>
<keyword evidence="2" id="KW-1185">Reference proteome</keyword>
<feature type="non-terminal residue" evidence="1">
    <location>
        <position position="138"/>
    </location>
</feature>
<evidence type="ECO:0000313" key="1">
    <source>
        <dbReference type="EMBL" id="CAG8728609.1"/>
    </source>
</evidence>
<evidence type="ECO:0000313" key="2">
    <source>
        <dbReference type="Proteomes" id="UP000789920"/>
    </source>
</evidence>
<feature type="non-terminal residue" evidence="1">
    <location>
        <position position="1"/>
    </location>
</feature>
<proteinExistence type="predicted"/>
<organism evidence="1 2">
    <name type="scientific">Racocetra persica</name>
    <dbReference type="NCBI Taxonomy" id="160502"/>
    <lineage>
        <taxon>Eukaryota</taxon>
        <taxon>Fungi</taxon>
        <taxon>Fungi incertae sedis</taxon>
        <taxon>Mucoromycota</taxon>
        <taxon>Glomeromycotina</taxon>
        <taxon>Glomeromycetes</taxon>
        <taxon>Diversisporales</taxon>
        <taxon>Gigasporaceae</taxon>
        <taxon>Racocetra</taxon>
    </lineage>
</organism>
<accession>A0ACA9PZ29</accession>
<comment type="caution">
    <text evidence="1">The sequence shown here is derived from an EMBL/GenBank/DDBJ whole genome shotgun (WGS) entry which is preliminary data.</text>
</comment>
<reference evidence="1" key="1">
    <citation type="submission" date="2021-06" db="EMBL/GenBank/DDBJ databases">
        <authorList>
            <person name="Kallberg Y."/>
            <person name="Tangrot J."/>
            <person name="Rosling A."/>
        </authorList>
    </citation>
    <scope>NUCLEOTIDE SEQUENCE</scope>
    <source>
        <strain evidence="1">MA461A</strain>
    </source>
</reference>
<sequence>SYSANTSIQILTDGSLVWYFFEPPVIKDAKRKAKCQLCIEKETYLILNKGSTTSLHSHITNAHHINIAEAISSKNFPVVSQSSKNVLRQALIKWITMDSLPFITVESESFWKLADIIRKLDDNITIHSTRTVKRDLLG</sequence>
<gene>
    <name evidence="1" type="ORF">RPERSI_LOCUS11939</name>
</gene>
<protein>
    <submittedName>
        <fullName evidence="1">22078_t:CDS:1</fullName>
    </submittedName>
</protein>